<feature type="binding site" evidence="22">
    <location>
        <position position="352"/>
    </location>
    <ligand>
        <name>Ca(2+)</name>
        <dbReference type="ChEBI" id="CHEBI:29108"/>
    </ligand>
</feature>
<keyword evidence="28" id="KW-0418">Kinase</keyword>
<comment type="catalytic activity">
    <reaction evidence="16">
        <text>N-hexadecanoyl-1,2-di-(9Z-octadecenoyl)-sn-glycero-3-phosphoethanolamine + H2O = N-hexadecanoyl-1-(9Z-octadecenoyl)-sn-glycero-3-phosphoethanolamine + (9Z)-octadecenoate + H(+)</text>
        <dbReference type="Rhea" id="RHEA:45424"/>
        <dbReference type="ChEBI" id="CHEBI:15377"/>
        <dbReference type="ChEBI" id="CHEBI:15378"/>
        <dbReference type="ChEBI" id="CHEBI:30823"/>
        <dbReference type="ChEBI" id="CHEBI:78097"/>
        <dbReference type="ChEBI" id="CHEBI:85217"/>
    </reaction>
    <physiologicalReaction direction="left-to-right" evidence="16">
        <dbReference type="Rhea" id="RHEA:45425"/>
    </physiologicalReaction>
</comment>
<feature type="region of interest" description="Disordered" evidence="25">
    <location>
        <begin position="164"/>
        <end position="189"/>
    </location>
</feature>
<evidence type="ECO:0000256" key="25">
    <source>
        <dbReference type="SAM" id="MobiDB-lite"/>
    </source>
</evidence>
<dbReference type="GO" id="GO:0019901">
    <property type="term" value="F:protein kinase binding"/>
    <property type="evidence" value="ECO:0007669"/>
    <property type="project" value="TreeGrafter"/>
</dbReference>
<accession>A0A498LG68</accession>
<evidence type="ECO:0000256" key="21">
    <source>
        <dbReference type="PIRSR" id="PIRSR601211-1"/>
    </source>
</evidence>
<dbReference type="SUPFAM" id="SSF160219">
    <property type="entry name" value="AMPKBI-like"/>
    <property type="match status" value="1"/>
</dbReference>
<comment type="caution">
    <text evidence="28">The sequence shown here is derived from an EMBL/GenBank/DDBJ whole genome shotgun (WGS) entry which is preliminary data.</text>
</comment>
<dbReference type="AlphaFoldDB" id="A0A498LG68"/>
<dbReference type="SUPFAM" id="SSF48619">
    <property type="entry name" value="Phospholipase A2, PLA2"/>
    <property type="match status" value="2"/>
</dbReference>
<feature type="binding site" evidence="22">
    <location>
        <position position="331"/>
    </location>
    <ligand>
        <name>Ca(2+)</name>
        <dbReference type="ChEBI" id="CHEBI:29108"/>
    </ligand>
</feature>
<dbReference type="Proteomes" id="UP000290572">
    <property type="component" value="Unassembled WGS sequence"/>
</dbReference>
<keyword evidence="9" id="KW-0276">Fatty acid metabolism</keyword>
<feature type="binding site" evidence="22">
    <location>
        <position position="335"/>
    </location>
    <ligand>
        <name>Ca(2+)</name>
        <dbReference type="ChEBI" id="CHEBI:29108"/>
    </ligand>
</feature>
<dbReference type="Gene3D" id="2.60.40.10">
    <property type="entry name" value="Immunoglobulins"/>
    <property type="match status" value="1"/>
</dbReference>
<dbReference type="CDD" id="cd02859">
    <property type="entry name" value="E_set_AMPKbeta_like_N"/>
    <property type="match status" value="1"/>
</dbReference>
<comment type="catalytic activity">
    <reaction evidence="15">
        <text>1-hexadecanoyl-2-(9Z-octadecenoyl)-sn-glycero-3-phospho-(1'-sn-glycerol) + H2O = 1-hexadecanoyl-sn-glycero-3-phospho-(1'-sn-glycerol) + (9Z)-octadecenoate + H(+)</text>
        <dbReference type="Rhea" id="RHEA:40919"/>
        <dbReference type="ChEBI" id="CHEBI:15377"/>
        <dbReference type="ChEBI" id="CHEBI:15378"/>
        <dbReference type="ChEBI" id="CHEBI:30823"/>
        <dbReference type="ChEBI" id="CHEBI:72841"/>
        <dbReference type="ChEBI" id="CHEBI:75158"/>
    </reaction>
    <physiologicalReaction direction="left-to-right" evidence="15">
        <dbReference type="Rhea" id="RHEA:40920"/>
    </physiologicalReaction>
</comment>
<evidence type="ECO:0000256" key="1">
    <source>
        <dbReference type="ARBA" id="ARBA00004613"/>
    </source>
</evidence>
<evidence type="ECO:0007829" key="30">
    <source>
        <dbReference type="PeptideAtlas" id="A0A498LG68"/>
    </source>
</evidence>
<dbReference type="Pfam" id="PF00068">
    <property type="entry name" value="Phospholip_A2_1"/>
    <property type="match status" value="1"/>
</dbReference>
<dbReference type="InterPro" id="IPR050827">
    <property type="entry name" value="CRP1_MDG1_kinase"/>
</dbReference>
<dbReference type="GO" id="GO:0050482">
    <property type="term" value="P:arachidonate secretion"/>
    <property type="evidence" value="ECO:0007669"/>
    <property type="project" value="InterPro"/>
</dbReference>
<dbReference type="EMBL" id="QBIY01013383">
    <property type="protein sequence ID" value="RXN06006.1"/>
    <property type="molecule type" value="Genomic_DNA"/>
</dbReference>
<evidence type="ECO:0000256" key="8">
    <source>
        <dbReference type="ARBA" id="ARBA00022801"/>
    </source>
</evidence>
<gene>
    <name evidence="28" type="ORF">ROHU_012487</name>
</gene>
<feature type="region of interest" description="Disordered" evidence="25">
    <location>
        <begin position="1"/>
        <end position="39"/>
    </location>
</feature>
<keyword evidence="12 23" id="KW-1015">Disulfide bond</keyword>
<comment type="similarity">
    <text evidence="24">Belongs to the phospholipase A2 family.</text>
</comment>
<evidence type="ECO:0000256" key="11">
    <source>
        <dbReference type="ARBA" id="ARBA00023098"/>
    </source>
</evidence>
<organism evidence="28 29">
    <name type="scientific">Labeo rohita</name>
    <name type="common">Indian major carp</name>
    <name type="synonym">Cyprinus rohita</name>
    <dbReference type="NCBI Taxonomy" id="84645"/>
    <lineage>
        <taxon>Eukaryota</taxon>
        <taxon>Metazoa</taxon>
        <taxon>Chordata</taxon>
        <taxon>Craniata</taxon>
        <taxon>Vertebrata</taxon>
        <taxon>Euteleostomi</taxon>
        <taxon>Actinopterygii</taxon>
        <taxon>Neopterygii</taxon>
        <taxon>Teleostei</taxon>
        <taxon>Ostariophysi</taxon>
        <taxon>Cypriniformes</taxon>
        <taxon>Cyprinidae</taxon>
        <taxon>Labeoninae</taxon>
        <taxon>Labeonini</taxon>
        <taxon>Labeo</taxon>
    </lineage>
</organism>
<dbReference type="InterPro" id="IPR033112">
    <property type="entry name" value="PLA2_Asp_AS"/>
</dbReference>
<evidence type="ECO:0000256" key="3">
    <source>
        <dbReference type="ARBA" id="ARBA00013278"/>
    </source>
</evidence>
<dbReference type="GO" id="GO:0016042">
    <property type="term" value="P:lipid catabolic process"/>
    <property type="evidence" value="ECO:0007669"/>
    <property type="project" value="InterPro"/>
</dbReference>
<evidence type="ECO:0000256" key="23">
    <source>
        <dbReference type="PIRSR" id="PIRSR601211-3"/>
    </source>
</evidence>
<dbReference type="Gene3D" id="1.20.90.10">
    <property type="entry name" value="Phospholipase A2 domain"/>
    <property type="match status" value="1"/>
</dbReference>
<dbReference type="GO" id="GO:0005102">
    <property type="term" value="F:signaling receptor binding"/>
    <property type="evidence" value="ECO:0007669"/>
    <property type="project" value="UniProtKB-ARBA"/>
</dbReference>
<dbReference type="GO" id="GO:0006631">
    <property type="term" value="P:fatty acid metabolic process"/>
    <property type="evidence" value="ECO:0007669"/>
    <property type="project" value="UniProtKB-KW"/>
</dbReference>
<dbReference type="GO" id="GO:0016301">
    <property type="term" value="F:kinase activity"/>
    <property type="evidence" value="ECO:0007669"/>
    <property type="project" value="UniProtKB-KW"/>
</dbReference>
<dbReference type="GO" id="GO:0004623">
    <property type="term" value="F:phospholipase A2 activity"/>
    <property type="evidence" value="ECO:0007669"/>
    <property type="project" value="UniProtKB-EC"/>
</dbReference>
<keyword evidence="8" id="KW-0378">Hydrolase</keyword>
<proteinExistence type="evidence at protein level"/>
<evidence type="ECO:0000256" key="13">
    <source>
        <dbReference type="ARBA" id="ARBA00025180"/>
    </source>
</evidence>
<keyword evidence="4" id="KW-0444">Lipid biosynthesis</keyword>
<dbReference type="PRINTS" id="PR00389">
    <property type="entry name" value="PHPHLIPASEA2"/>
</dbReference>
<dbReference type="GO" id="GO:0005576">
    <property type="term" value="C:extracellular region"/>
    <property type="evidence" value="ECO:0007669"/>
    <property type="project" value="UniProtKB-SubCell"/>
</dbReference>
<feature type="disulfide bond" evidence="23">
    <location>
        <begin position="364"/>
        <end position="397"/>
    </location>
</feature>
<evidence type="ECO:0000256" key="6">
    <source>
        <dbReference type="ARBA" id="ARBA00022553"/>
    </source>
</evidence>
<dbReference type="FunFam" id="2.60.40.10:FF:000139">
    <property type="entry name" value="Protein kinase AMP-activated non-catalytic subunit beta 1"/>
    <property type="match status" value="1"/>
</dbReference>
<keyword evidence="7 22" id="KW-0479">Metal-binding</keyword>
<evidence type="ECO:0000256" key="20">
    <source>
        <dbReference type="ARBA" id="ARBA00049039"/>
    </source>
</evidence>
<dbReference type="SMART" id="SM00085">
    <property type="entry name" value="PA2c"/>
    <property type="match status" value="1"/>
</dbReference>
<evidence type="ECO:0000256" key="14">
    <source>
        <dbReference type="ARBA" id="ARBA00047535"/>
    </source>
</evidence>
<dbReference type="InterPro" id="IPR036444">
    <property type="entry name" value="PLipase_A2_dom_sf"/>
</dbReference>
<evidence type="ECO:0000256" key="15">
    <source>
        <dbReference type="ARBA" id="ARBA00048015"/>
    </source>
</evidence>
<dbReference type="GO" id="GO:0007399">
    <property type="term" value="P:nervous system development"/>
    <property type="evidence" value="ECO:0007669"/>
    <property type="project" value="UniProtKB-ARBA"/>
</dbReference>
<feature type="binding site" evidence="22">
    <location>
        <position position="333"/>
    </location>
    <ligand>
        <name>Ca(2+)</name>
        <dbReference type="ChEBI" id="CHEBI:29108"/>
    </ligand>
</feature>
<evidence type="ECO:0000256" key="5">
    <source>
        <dbReference type="ARBA" id="ARBA00022525"/>
    </source>
</evidence>
<feature type="disulfide bond" evidence="23">
    <location>
        <begin position="354"/>
        <end position="404"/>
    </location>
</feature>
<keyword evidence="10 22" id="KW-0106">Calcium</keyword>
<keyword evidence="29" id="KW-1185">Reference proteome</keyword>
<feature type="domain" description="Phospholipase A2-like central" evidence="26">
    <location>
        <begin position="304"/>
        <end position="430"/>
    </location>
</feature>
<evidence type="ECO:0000256" key="24">
    <source>
        <dbReference type="RuleBase" id="RU003654"/>
    </source>
</evidence>
<keyword evidence="28" id="KW-0808">Transferase</keyword>
<dbReference type="SUPFAM" id="SSF81296">
    <property type="entry name" value="E set domains"/>
    <property type="match status" value="1"/>
</dbReference>
<keyword evidence="6" id="KW-0597">Phosphoprotein</keyword>
<dbReference type="Gene3D" id="6.20.250.60">
    <property type="match status" value="1"/>
</dbReference>
<comment type="catalytic activity">
    <reaction evidence="17">
        <text>1,2-dihexadecanoyl-sn-glycero-3-phosphocholine + H2O = 1-hexadecanoyl-sn-glycero-3-phosphocholine + hexadecanoate + H(+)</text>
        <dbReference type="Rhea" id="RHEA:41223"/>
        <dbReference type="ChEBI" id="CHEBI:7896"/>
        <dbReference type="ChEBI" id="CHEBI:15377"/>
        <dbReference type="ChEBI" id="CHEBI:15378"/>
        <dbReference type="ChEBI" id="CHEBI:72998"/>
        <dbReference type="ChEBI" id="CHEBI:72999"/>
    </reaction>
    <physiologicalReaction direction="left-to-right" evidence="17">
        <dbReference type="Rhea" id="RHEA:41224"/>
    </physiologicalReaction>
</comment>
<dbReference type="PROSITE" id="PS00119">
    <property type="entry name" value="PA2_ASP"/>
    <property type="match status" value="1"/>
</dbReference>
<comment type="catalytic activity">
    <reaction evidence="20">
        <text>1-hexadecanoyl-2-(9Z,12Z-octadecadienoyl)-sn-glycero-3-phosphoethanolamine + H2O = 1-hexadecanoyl-sn-glycero-3-phosphoethanolamine + (9Z,12Z)-octadecadienoate + H(+)</text>
        <dbReference type="Rhea" id="RHEA:40815"/>
        <dbReference type="ChEBI" id="CHEBI:15377"/>
        <dbReference type="ChEBI" id="CHEBI:15378"/>
        <dbReference type="ChEBI" id="CHEBI:30245"/>
        <dbReference type="ChEBI" id="CHEBI:73004"/>
        <dbReference type="ChEBI" id="CHEBI:73008"/>
    </reaction>
    <physiologicalReaction direction="left-to-right" evidence="20">
        <dbReference type="Rhea" id="RHEA:40816"/>
    </physiologicalReaction>
</comment>
<dbReference type="InterPro" id="IPR014756">
    <property type="entry name" value="Ig_E-set"/>
</dbReference>
<dbReference type="InterPro" id="IPR001211">
    <property type="entry name" value="PLA2"/>
</dbReference>
<evidence type="ECO:0000256" key="19">
    <source>
        <dbReference type="ARBA" id="ARBA00048699"/>
    </source>
</evidence>
<comment type="function">
    <text evidence="13">Non-catalytic subunit of AMP-activated protein kinase (AMPK), an energy sensor protein kinase that plays a key role in regulating cellular energy metabolism. In response to reduction of intracellular ATP levels, AMPK activates energy-producing pathways and inhibits energy-consuming processes: inhibits protein, carbohydrate and lipid biosynthesis, as well as cell growth and proliferation. AMPK acts via direct phosphorylation of metabolic enzymes, and by longer-term effects via phosphorylation of transcription regulators. Also acts as a regulator of cellular polarity by remodeling the actin cytoskeleton; probably by indirectly activating myosin. Beta non-catalytic subunit acts as a scaffold on which the AMPK complex assembles, via its C-terminus that bridges alpha (PRKAA1 or PRKAA2) and gamma subunits (PRKAG1, PRKAG2 or PRKAG3).</text>
</comment>
<dbReference type="InterPro" id="IPR006828">
    <property type="entry name" value="ASC_dom"/>
</dbReference>
<evidence type="ECO:0000256" key="2">
    <source>
        <dbReference type="ARBA" id="ARBA00010926"/>
    </source>
</evidence>
<dbReference type="GO" id="GO:0031588">
    <property type="term" value="C:nucleotide-activated protein kinase complex"/>
    <property type="evidence" value="ECO:0007669"/>
    <property type="project" value="TreeGrafter"/>
</dbReference>
<comment type="cofactor">
    <cofactor evidence="22">
        <name>Ca(2+)</name>
        <dbReference type="ChEBI" id="CHEBI:29108"/>
    </cofactor>
    <text evidence="22">Binds 1 Ca(2+) ion per subunit.</text>
</comment>
<dbReference type="CDD" id="cd00125">
    <property type="entry name" value="PLA2c"/>
    <property type="match status" value="1"/>
</dbReference>
<dbReference type="GO" id="GO:0005737">
    <property type="term" value="C:cytoplasm"/>
    <property type="evidence" value="ECO:0007669"/>
    <property type="project" value="TreeGrafter"/>
</dbReference>
<evidence type="ECO:0000313" key="29">
    <source>
        <dbReference type="Proteomes" id="UP000290572"/>
    </source>
</evidence>
<dbReference type="FunFam" id="1.20.90.10:FF:000011">
    <property type="entry name" value="Phospholipase A(2)"/>
    <property type="match status" value="1"/>
</dbReference>
<evidence type="ECO:0000256" key="22">
    <source>
        <dbReference type="PIRSR" id="PIRSR601211-2"/>
    </source>
</evidence>
<comment type="catalytic activity">
    <reaction evidence="18">
        <text>1-hexadecanoyl-2-(5Z,8Z,11Z,14Z-eicosatetraenoyl)-sn-glycero-3-phosphocholine + H2O = 1-hexadecanoyl-sn-glycero-3-phosphocholine + (5Z,8Z,11Z,14Z)-eicosatetraenoate + H(+)</text>
        <dbReference type="Rhea" id="RHEA:40427"/>
        <dbReference type="ChEBI" id="CHEBI:15377"/>
        <dbReference type="ChEBI" id="CHEBI:15378"/>
        <dbReference type="ChEBI" id="CHEBI:32395"/>
        <dbReference type="ChEBI" id="CHEBI:72998"/>
        <dbReference type="ChEBI" id="CHEBI:73003"/>
    </reaction>
    <physiologicalReaction direction="left-to-right" evidence="18">
        <dbReference type="Rhea" id="RHEA:40428"/>
    </physiologicalReaction>
</comment>
<keyword evidence="11" id="KW-0443">Lipid metabolism</keyword>
<dbReference type="EC" id="3.1.1.4" evidence="3"/>
<feature type="disulfide bond" evidence="23">
    <location>
        <begin position="332"/>
        <end position="348"/>
    </location>
</feature>
<name>A0A498LG68_LABRO</name>
<comment type="catalytic activity">
    <reaction evidence="19">
        <text>1-hexadecanoyl-2-(9Z-octadecenoyl)-sn-glycero-3-phosphocholine + H2O = 1-hexadecanoyl-sn-glycero-3-phosphocholine + (9Z)-octadecenoate + H(+)</text>
        <dbReference type="Rhea" id="RHEA:38779"/>
        <dbReference type="ChEBI" id="CHEBI:15377"/>
        <dbReference type="ChEBI" id="CHEBI:15378"/>
        <dbReference type="ChEBI" id="CHEBI:30823"/>
        <dbReference type="ChEBI" id="CHEBI:72998"/>
        <dbReference type="ChEBI" id="CHEBI:73001"/>
    </reaction>
    <physiologicalReaction direction="left-to-right" evidence="19">
        <dbReference type="Rhea" id="RHEA:38780"/>
    </physiologicalReaction>
</comment>
<dbReference type="STRING" id="84645.A0A498LG68"/>
<dbReference type="GO" id="GO:0007165">
    <property type="term" value="P:signal transduction"/>
    <property type="evidence" value="ECO:0007669"/>
    <property type="project" value="TreeGrafter"/>
</dbReference>
<dbReference type="InterPro" id="IPR037256">
    <property type="entry name" value="ASC_dom_sf"/>
</dbReference>
<dbReference type="GO" id="GO:0005634">
    <property type="term" value="C:nucleus"/>
    <property type="evidence" value="ECO:0007669"/>
    <property type="project" value="TreeGrafter"/>
</dbReference>
<evidence type="ECO:0000256" key="7">
    <source>
        <dbReference type="ARBA" id="ARBA00022723"/>
    </source>
</evidence>
<dbReference type="Pfam" id="PF04739">
    <property type="entry name" value="AMPKBI"/>
    <property type="match status" value="1"/>
</dbReference>
<feature type="active site" evidence="21">
    <location>
        <position position="405"/>
    </location>
</feature>
<feature type="disulfide bond" evidence="23">
    <location>
        <begin position="347"/>
        <end position="411"/>
    </location>
</feature>
<feature type="active site" evidence="21">
    <location>
        <position position="351"/>
    </location>
</feature>
<evidence type="ECO:0000256" key="12">
    <source>
        <dbReference type="ARBA" id="ARBA00023157"/>
    </source>
</evidence>
<keyword evidence="30" id="KW-1267">Proteomics identification</keyword>
<dbReference type="InterPro" id="IPR033113">
    <property type="entry name" value="PLA2_histidine"/>
</dbReference>
<feature type="disulfide bond" evidence="23">
    <location>
        <begin position="389"/>
        <end position="402"/>
    </location>
</feature>
<keyword evidence="5" id="KW-0964">Secreted</keyword>
<comment type="subcellular location">
    <subcellularLocation>
        <location evidence="1">Secreted</location>
    </subcellularLocation>
</comment>
<comment type="similarity">
    <text evidence="2">Belongs to the 5'-AMP-activated protein kinase beta subunit family.</text>
</comment>
<dbReference type="PANTHER" id="PTHR10343">
    <property type="entry name" value="5'-AMP-ACTIVATED PROTEIN KINASE , BETA SUBUNIT"/>
    <property type="match status" value="1"/>
</dbReference>
<protein>
    <recommendedName>
        <fullName evidence="3">phospholipase A2</fullName>
        <ecNumber evidence="3">3.1.1.4</ecNumber>
    </recommendedName>
</protein>
<dbReference type="PANTHER" id="PTHR10343:SF93">
    <property type="entry name" value="PROTEIN KINASE, AMP-ACTIVATED, BETA 1 NON-CATALYTIC SUBUNIT, B"/>
    <property type="match status" value="1"/>
</dbReference>
<evidence type="ECO:0000259" key="27">
    <source>
        <dbReference type="SMART" id="SM01010"/>
    </source>
</evidence>
<dbReference type="InterPro" id="IPR013783">
    <property type="entry name" value="Ig-like_fold"/>
</dbReference>
<feature type="domain" description="Association with the SNF1 complex (ASC)" evidence="27">
    <location>
        <begin position="170"/>
        <end position="243"/>
    </location>
</feature>
<comment type="catalytic activity">
    <reaction evidence="14">
        <text>N,1-dihexadecanoyl-2-(9Z,12Z-octadecadienoyl)-sn-glycero-3-phosphoethanolamine + H2O = N,1-dihexadecanoyl-sn-glycero-3-phosphoethanolamine + (9Z,12Z)-octadecadienoate + H(+)</text>
        <dbReference type="Rhea" id="RHEA:56424"/>
        <dbReference type="ChEBI" id="CHEBI:15377"/>
        <dbReference type="ChEBI" id="CHEBI:15378"/>
        <dbReference type="ChEBI" id="CHEBI:30245"/>
        <dbReference type="ChEBI" id="CHEBI:85334"/>
        <dbReference type="ChEBI" id="CHEBI:85335"/>
    </reaction>
    <physiologicalReaction direction="left-to-right" evidence="14">
        <dbReference type="Rhea" id="RHEA:56425"/>
    </physiologicalReaction>
</comment>
<feature type="compositionally biased region" description="Basic and acidic residues" evidence="25">
    <location>
        <begin position="9"/>
        <end position="27"/>
    </location>
</feature>
<sequence length="430" mass="48810">MGNTSSERSGAEKTQRRESRGGKDGARPKILMDSAEDGDLFQTDDAKEFLAWRQDQESDTKGFPEERPTVFRWNGPGKEIYLSGSFNNWTSKIPLTKSHNNFVAIIDLPEGEHQYKFYVDGHWILDPKEPVVTNKSGVVNNIIKVRKTDFEVFDALKTDSEKCADMSDLSSSPPGPYHQDPYSTKSDDRLRSPPILPPHLLQVLLNKDTGISCDPTLLPEPNHVMLNHLYALSIKQYGCLLHTLDAYCDSTNMCCFTHDACYGRVLTYCSLLFDNPYTNSYDYKCDKNTKTITCLVLASPDYRSLWQFRAMILCTIPDSWPLLDYADYGCYCGKGGSGTPVDELDRCCEVHDQCYSDSWQLEDCWGILDNPYTEIYSFSCDKQAMKVTCNADANRPCEMFICECDRKAAECFAQAGYNPEHEHYPSENCQ</sequence>
<evidence type="ECO:0000259" key="26">
    <source>
        <dbReference type="SMART" id="SM00085"/>
    </source>
</evidence>
<evidence type="ECO:0000313" key="28">
    <source>
        <dbReference type="EMBL" id="RXN06006.1"/>
    </source>
</evidence>
<reference evidence="28 29" key="1">
    <citation type="submission" date="2018-03" db="EMBL/GenBank/DDBJ databases">
        <title>Draft genome sequence of Rohu Carp (Labeo rohita).</title>
        <authorList>
            <person name="Das P."/>
            <person name="Kushwaha B."/>
            <person name="Joshi C.G."/>
            <person name="Kumar D."/>
            <person name="Nagpure N.S."/>
            <person name="Sahoo L."/>
            <person name="Das S.P."/>
            <person name="Bit A."/>
            <person name="Patnaik S."/>
            <person name="Meher P.K."/>
            <person name="Jayasankar P."/>
            <person name="Koringa P.G."/>
            <person name="Patel N.V."/>
            <person name="Hinsu A.T."/>
            <person name="Kumar R."/>
            <person name="Pandey M."/>
            <person name="Agarwal S."/>
            <person name="Srivastava S."/>
            <person name="Singh M."/>
            <person name="Iquebal M.A."/>
            <person name="Jaiswal S."/>
            <person name="Angadi U.B."/>
            <person name="Kumar N."/>
            <person name="Raza M."/>
            <person name="Shah T.M."/>
            <person name="Rai A."/>
            <person name="Jena J.K."/>
        </authorList>
    </citation>
    <scope>NUCLEOTIDE SEQUENCE [LARGE SCALE GENOMIC DNA]</scope>
    <source>
        <strain evidence="28">DASCIFA01</strain>
        <tissue evidence="28">Testis</tissue>
    </source>
</reference>
<dbReference type="GO" id="GO:0005509">
    <property type="term" value="F:calcium ion binding"/>
    <property type="evidence" value="ECO:0007669"/>
    <property type="project" value="InterPro"/>
</dbReference>
<evidence type="ECO:0000256" key="16">
    <source>
        <dbReference type="ARBA" id="ARBA00048221"/>
    </source>
</evidence>
<evidence type="ECO:0000256" key="4">
    <source>
        <dbReference type="ARBA" id="ARBA00022516"/>
    </source>
</evidence>
<dbReference type="InterPro" id="IPR016090">
    <property type="entry name" value="PLA2-like_dom"/>
</dbReference>
<evidence type="ECO:0000256" key="9">
    <source>
        <dbReference type="ARBA" id="ARBA00022832"/>
    </source>
</evidence>
<evidence type="ECO:0000256" key="17">
    <source>
        <dbReference type="ARBA" id="ARBA00048227"/>
    </source>
</evidence>
<dbReference type="InterPro" id="IPR032640">
    <property type="entry name" value="AMPK1_CBM"/>
</dbReference>
<dbReference type="Pfam" id="PF16561">
    <property type="entry name" value="AMPK1_CBM"/>
    <property type="match status" value="1"/>
</dbReference>
<evidence type="ECO:0000256" key="10">
    <source>
        <dbReference type="ARBA" id="ARBA00022837"/>
    </source>
</evidence>
<dbReference type="PROSITE" id="PS00118">
    <property type="entry name" value="PA2_HIS"/>
    <property type="match status" value="2"/>
</dbReference>
<dbReference type="SMART" id="SM01010">
    <property type="entry name" value="AMPKBI"/>
    <property type="match status" value="1"/>
</dbReference>
<evidence type="ECO:0000256" key="18">
    <source>
        <dbReference type="ARBA" id="ARBA00048373"/>
    </source>
</evidence>
<dbReference type="GO" id="GO:0006644">
    <property type="term" value="P:phospholipid metabolic process"/>
    <property type="evidence" value="ECO:0007669"/>
    <property type="project" value="InterPro"/>
</dbReference>